<feature type="domain" description="ATPase AAA-type core" evidence="1">
    <location>
        <begin position="42"/>
        <end position="320"/>
    </location>
</feature>
<evidence type="ECO:0000313" key="3">
    <source>
        <dbReference type="Proteomes" id="UP000611629"/>
    </source>
</evidence>
<dbReference type="GO" id="GO:0016887">
    <property type="term" value="F:ATP hydrolysis activity"/>
    <property type="evidence" value="ECO:0007669"/>
    <property type="project" value="InterPro"/>
</dbReference>
<dbReference type="SUPFAM" id="SSF52540">
    <property type="entry name" value="P-loop containing nucleoside triphosphate hydrolases"/>
    <property type="match status" value="1"/>
</dbReference>
<dbReference type="Proteomes" id="UP000611629">
    <property type="component" value="Unassembled WGS sequence"/>
</dbReference>
<keyword evidence="3" id="KW-1185">Reference proteome</keyword>
<evidence type="ECO:0000259" key="1">
    <source>
        <dbReference type="Pfam" id="PF13304"/>
    </source>
</evidence>
<dbReference type="InterPro" id="IPR027417">
    <property type="entry name" value="P-loop_NTPase"/>
</dbReference>
<dbReference type="InterPro" id="IPR003959">
    <property type="entry name" value="ATPase_AAA_core"/>
</dbReference>
<dbReference type="GO" id="GO:0005524">
    <property type="term" value="F:ATP binding"/>
    <property type="evidence" value="ECO:0007669"/>
    <property type="project" value="InterPro"/>
</dbReference>
<dbReference type="Gene3D" id="3.40.50.300">
    <property type="entry name" value="P-loop containing nucleotide triphosphate hydrolases"/>
    <property type="match status" value="1"/>
</dbReference>
<dbReference type="PANTHER" id="PTHR43581">
    <property type="entry name" value="ATP/GTP PHOSPHATASE"/>
    <property type="match status" value="1"/>
</dbReference>
<name>A0A974BJQ4_SEDHY</name>
<dbReference type="EMBL" id="JACBNQ010000010">
    <property type="protein sequence ID" value="NYB74535.1"/>
    <property type="molecule type" value="Genomic_DNA"/>
</dbReference>
<accession>A0A974BJQ4</accession>
<reference evidence="2" key="1">
    <citation type="submission" date="2020-07" db="EMBL/GenBank/DDBJ databases">
        <title>Genomic analysis of a strain of Sedimentibacter Hydroxybenzoicus DSM7310.</title>
        <authorList>
            <person name="Ma S."/>
        </authorList>
    </citation>
    <scope>NUCLEOTIDE SEQUENCE</scope>
    <source>
        <strain evidence="2">DSM 7310</strain>
    </source>
</reference>
<organism evidence="2 3">
    <name type="scientific">Sedimentibacter hydroxybenzoicus DSM 7310</name>
    <dbReference type="NCBI Taxonomy" id="1123245"/>
    <lineage>
        <taxon>Bacteria</taxon>
        <taxon>Bacillati</taxon>
        <taxon>Bacillota</taxon>
        <taxon>Tissierellia</taxon>
        <taxon>Sedimentibacter</taxon>
    </lineage>
</organism>
<dbReference type="RefSeq" id="WP_179238243.1">
    <property type="nucleotide sequence ID" value="NZ_JACBNQ010000010.1"/>
</dbReference>
<dbReference type="AlphaFoldDB" id="A0A974BJQ4"/>
<dbReference type="Pfam" id="PF13304">
    <property type="entry name" value="AAA_21"/>
    <property type="match status" value="1"/>
</dbReference>
<dbReference type="InterPro" id="IPR051396">
    <property type="entry name" value="Bact_Antivir_Def_Nuclease"/>
</dbReference>
<proteinExistence type="predicted"/>
<evidence type="ECO:0000313" key="2">
    <source>
        <dbReference type="EMBL" id="NYB74535.1"/>
    </source>
</evidence>
<protein>
    <submittedName>
        <fullName evidence="2">AAA family ATPase</fullName>
    </submittedName>
</protein>
<sequence length="365" mass="43188">MIKIFEVSGFKNFKDKIILNFSDVRDYKFNSDCITNGLISKAIIYGKNSTGKSNFGLAIFDIVSHLTNRNITTGMYDYYLNANNFNKFAEFHYIFKFGDQILDYNYKKNEKQILIYEKLLLDNKVLFEYEFENKTGNIDGIRDIVPSLNWIFQDSDSILKYVINNTILDDSHPIRQLMRFVSNMLWFRSSDENRYIGYKNKINDYFDFIFEKNYLKEFEDFLHSAGIKENLKAIKDSDGIKRLYFTGKTPLPFFRVASSGTKTLYNFFYWYKTAEEVSLMFIDEFDAFYYYELSESIVSIIEKMKNTQVILTSHNTNLLSNRIMRPDCYFILTDNKLTSFANATNRELREGHNLEKLYISGEFDE</sequence>
<gene>
    <name evidence="2" type="ORF">HZF24_10355</name>
</gene>
<dbReference type="PANTHER" id="PTHR43581:SF4">
    <property type="entry name" value="ATP_GTP PHOSPHATASE"/>
    <property type="match status" value="1"/>
</dbReference>
<comment type="caution">
    <text evidence="2">The sequence shown here is derived from an EMBL/GenBank/DDBJ whole genome shotgun (WGS) entry which is preliminary data.</text>
</comment>